<proteinExistence type="predicted"/>
<gene>
    <name evidence="1" type="ORF">BpHYR1_007435</name>
</gene>
<reference evidence="1 2" key="1">
    <citation type="journal article" date="2018" name="Sci. Rep.">
        <title>Genomic signatures of local adaptation to the degree of environmental predictability in rotifers.</title>
        <authorList>
            <person name="Franch-Gras L."/>
            <person name="Hahn C."/>
            <person name="Garcia-Roger E.M."/>
            <person name="Carmona M.J."/>
            <person name="Serra M."/>
            <person name="Gomez A."/>
        </authorList>
    </citation>
    <scope>NUCLEOTIDE SEQUENCE [LARGE SCALE GENOMIC DNA]</scope>
    <source>
        <strain evidence="1">HYR1</strain>
    </source>
</reference>
<evidence type="ECO:0000313" key="2">
    <source>
        <dbReference type="Proteomes" id="UP000276133"/>
    </source>
</evidence>
<name>A0A3M7PYA6_BRAPC</name>
<evidence type="ECO:0000313" key="1">
    <source>
        <dbReference type="EMBL" id="RNA04162.1"/>
    </source>
</evidence>
<dbReference type="Proteomes" id="UP000276133">
    <property type="component" value="Unassembled WGS sequence"/>
</dbReference>
<organism evidence="1 2">
    <name type="scientific">Brachionus plicatilis</name>
    <name type="common">Marine rotifer</name>
    <name type="synonym">Brachionus muelleri</name>
    <dbReference type="NCBI Taxonomy" id="10195"/>
    <lineage>
        <taxon>Eukaryota</taxon>
        <taxon>Metazoa</taxon>
        <taxon>Spiralia</taxon>
        <taxon>Gnathifera</taxon>
        <taxon>Rotifera</taxon>
        <taxon>Eurotatoria</taxon>
        <taxon>Monogononta</taxon>
        <taxon>Pseudotrocha</taxon>
        <taxon>Ploima</taxon>
        <taxon>Brachionidae</taxon>
        <taxon>Brachionus</taxon>
    </lineage>
</organism>
<dbReference type="AlphaFoldDB" id="A0A3M7PYA6"/>
<dbReference type="EMBL" id="REGN01008209">
    <property type="protein sequence ID" value="RNA04162.1"/>
    <property type="molecule type" value="Genomic_DNA"/>
</dbReference>
<dbReference type="OrthoDB" id="161383at2759"/>
<keyword evidence="2" id="KW-1185">Reference proteome</keyword>
<accession>A0A3M7PYA6</accession>
<sequence length="76" mass="9195">MSNFEDIKTKFQTISIKIDKIDEFELVWFIIEVYDPRDSFMKPTINGKEYYQNLKVRNMITMEKKNLGVRNQLKKT</sequence>
<protein>
    <submittedName>
        <fullName evidence="1">Uncharacterized protein</fullName>
    </submittedName>
</protein>
<comment type="caution">
    <text evidence="1">The sequence shown here is derived from an EMBL/GenBank/DDBJ whole genome shotgun (WGS) entry which is preliminary data.</text>
</comment>